<dbReference type="Gene3D" id="2.40.70.10">
    <property type="entry name" value="Acid Proteases"/>
    <property type="match status" value="1"/>
</dbReference>
<gene>
    <name evidence="2" type="ORF">L195_g036058</name>
</gene>
<feature type="domain" description="Xylanase inhibitor C-terminal" evidence="1">
    <location>
        <begin position="5"/>
        <end position="40"/>
    </location>
</feature>
<comment type="caution">
    <text evidence="2">The sequence shown here is derived from an EMBL/GenBank/DDBJ whole genome shotgun (WGS) entry which is preliminary data.</text>
</comment>
<organism evidence="2 3">
    <name type="scientific">Trifolium pratense</name>
    <name type="common">Red clover</name>
    <dbReference type="NCBI Taxonomy" id="57577"/>
    <lineage>
        <taxon>Eukaryota</taxon>
        <taxon>Viridiplantae</taxon>
        <taxon>Streptophyta</taxon>
        <taxon>Embryophyta</taxon>
        <taxon>Tracheophyta</taxon>
        <taxon>Spermatophyta</taxon>
        <taxon>Magnoliopsida</taxon>
        <taxon>eudicotyledons</taxon>
        <taxon>Gunneridae</taxon>
        <taxon>Pentapetalae</taxon>
        <taxon>rosids</taxon>
        <taxon>fabids</taxon>
        <taxon>Fabales</taxon>
        <taxon>Fabaceae</taxon>
        <taxon>Papilionoideae</taxon>
        <taxon>50 kb inversion clade</taxon>
        <taxon>NPAAA clade</taxon>
        <taxon>Hologalegina</taxon>
        <taxon>IRL clade</taxon>
        <taxon>Trifolieae</taxon>
        <taxon>Trifolium</taxon>
    </lineage>
</organism>
<name>A0A2K3LNH4_TRIPR</name>
<dbReference type="EMBL" id="ASHM01037193">
    <property type="protein sequence ID" value="PNX80063.1"/>
    <property type="molecule type" value="Genomic_DNA"/>
</dbReference>
<dbReference type="InterPro" id="IPR021109">
    <property type="entry name" value="Peptidase_aspartic_dom_sf"/>
</dbReference>
<dbReference type="InterPro" id="IPR032799">
    <property type="entry name" value="TAXi_C"/>
</dbReference>
<proteinExistence type="predicted"/>
<accession>A0A2K3LNH4</accession>
<evidence type="ECO:0000313" key="2">
    <source>
        <dbReference type="EMBL" id="PNX80063.1"/>
    </source>
</evidence>
<dbReference type="Proteomes" id="UP000236291">
    <property type="component" value="Unassembled WGS sequence"/>
</dbReference>
<dbReference type="STRING" id="57577.A0A2K3LNH4"/>
<protein>
    <submittedName>
        <fullName evidence="2">Aspartic proteinase nepenthesin-1-like protein</fullName>
    </submittedName>
</protein>
<reference evidence="2 3" key="2">
    <citation type="journal article" date="2017" name="Front. Plant Sci.">
        <title>Gene Classification and Mining of Molecular Markers Useful in Red Clover (Trifolium pratense) Breeding.</title>
        <authorList>
            <person name="Istvanek J."/>
            <person name="Dluhosova J."/>
            <person name="Dluhos P."/>
            <person name="Patkova L."/>
            <person name="Nedelnik J."/>
            <person name="Repkova J."/>
        </authorList>
    </citation>
    <scope>NUCLEOTIDE SEQUENCE [LARGE SCALE GENOMIC DNA]</scope>
    <source>
        <strain evidence="3">cv. Tatra</strain>
        <tissue evidence="2">Young leaves</tissue>
    </source>
</reference>
<evidence type="ECO:0000259" key="1">
    <source>
        <dbReference type="Pfam" id="PF14541"/>
    </source>
</evidence>
<dbReference type="SUPFAM" id="SSF50630">
    <property type="entry name" value="Acid proteases"/>
    <property type="match status" value="1"/>
</dbReference>
<evidence type="ECO:0000313" key="3">
    <source>
        <dbReference type="Proteomes" id="UP000236291"/>
    </source>
</evidence>
<sequence length="43" mass="4690">MPEILKRVNKRGDGGVVVDSGTAFTMLPAGFYDSVVAEFDMLR</sequence>
<dbReference type="Pfam" id="PF14541">
    <property type="entry name" value="TAXi_C"/>
    <property type="match status" value="1"/>
</dbReference>
<dbReference type="AlphaFoldDB" id="A0A2K3LNH4"/>
<reference evidence="2 3" key="1">
    <citation type="journal article" date="2014" name="Am. J. Bot.">
        <title>Genome assembly and annotation for red clover (Trifolium pratense; Fabaceae).</title>
        <authorList>
            <person name="Istvanek J."/>
            <person name="Jaros M."/>
            <person name="Krenek A."/>
            <person name="Repkova J."/>
        </authorList>
    </citation>
    <scope>NUCLEOTIDE SEQUENCE [LARGE SCALE GENOMIC DNA]</scope>
    <source>
        <strain evidence="3">cv. Tatra</strain>
        <tissue evidence="2">Young leaves</tissue>
    </source>
</reference>